<feature type="non-terminal residue" evidence="2">
    <location>
        <position position="1"/>
    </location>
</feature>
<gene>
    <name evidence="2" type="ORF">S03H2_70576</name>
</gene>
<sequence length="89" mass="9460">LGFYILLSAARALKARNIEVGIMITGAIFVFFTNATIGEVLWSGFPIIGNWLLNIPVLGTTRAISITAGVGTIIMGIRILIGDEKTILG</sequence>
<keyword evidence="1" id="KW-0812">Transmembrane</keyword>
<name>X1JJU5_9ZZZZ</name>
<evidence type="ECO:0000256" key="1">
    <source>
        <dbReference type="SAM" id="Phobius"/>
    </source>
</evidence>
<feature type="transmembrane region" description="Helical" evidence="1">
    <location>
        <begin position="20"/>
        <end position="42"/>
    </location>
</feature>
<feature type="transmembrane region" description="Helical" evidence="1">
    <location>
        <begin position="62"/>
        <end position="81"/>
    </location>
</feature>
<comment type="caution">
    <text evidence="2">The sequence shown here is derived from an EMBL/GenBank/DDBJ whole genome shotgun (WGS) entry which is preliminary data.</text>
</comment>
<reference evidence="2" key="1">
    <citation type="journal article" date="2014" name="Front. Microbiol.">
        <title>High frequency of phylogenetically diverse reductive dehalogenase-homologous genes in deep subseafloor sedimentary metagenomes.</title>
        <authorList>
            <person name="Kawai M."/>
            <person name="Futagami T."/>
            <person name="Toyoda A."/>
            <person name="Takaki Y."/>
            <person name="Nishi S."/>
            <person name="Hori S."/>
            <person name="Arai W."/>
            <person name="Tsubouchi T."/>
            <person name="Morono Y."/>
            <person name="Uchiyama I."/>
            <person name="Ito T."/>
            <person name="Fujiyama A."/>
            <person name="Inagaki F."/>
            <person name="Takami H."/>
        </authorList>
    </citation>
    <scope>NUCLEOTIDE SEQUENCE</scope>
    <source>
        <strain evidence="2">Expedition CK06-06</strain>
    </source>
</reference>
<keyword evidence="1" id="KW-0472">Membrane</keyword>
<organism evidence="2">
    <name type="scientific">marine sediment metagenome</name>
    <dbReference type="NCBI Taxonomy" id="412755"/>
    <lineage>
        <taxon>unclassified sequences</taxon>
        <taxon>metagenomes</taxon>
        <taxon>ecological metagenomes</taxon>
    </lineage>
</organism>
<dbReference type="EMBL" id="BARU01046943">
    <property type="protein sequence ID" value="GAH94971.1"/>
    <property type="molecule type" value="Genomic_DNA"/>
</dbReference>
<evidence type="ECO:0000313" key="2">
    <source>
        <dbReference type="EMBL" id="GAH94971.1"/>
    </source>
</evidence>
<proteinExistence type="predicted"/>
<dbReference type="AlphaFoldDB" id="X1JJU5"/>
<keyword evidence="1" id="KW-1133">Transmembrane helix</keyword>
<protein>
    <submittedName>
        <fullName evidence="2">Uncharacterized protein</fullName>
    </submittedName>
</protein>
<accession>X1JJU5</accession>